<proteinExistence type="predicted"/>
<gene>
    <name evidence="2" type="ORF">B0H16DRAFT_1447179</name>
</gene>
<dbReference type="Proteomes" id="UP001215598">
    <property type="component" value="Unassembled WGS sequence"/>
</dbReference>
<name>A0AAD7KCN9_9AGAR</name>
<sequence length="490" mass="54227">MISPPRAKASQSSQKSNYEDACFLPASGHQHRYASGESRAFELGAPLTQSNIEARSFSGGAAGASQPRNDYKISFRTTATCMDYKSTRCRCMVKWMGAAERGICEVDGCGKWTWHGFEVHPSSGWTRWKGAVDVRGGRAHWMGTVNVRGGRTRRKGTENACGRRARRTCVVNGRRERAWWTCAVQVRGGHVRRMCAEVVHDGRARRMCTEYMRGRCVQWKGAAERHGGPARWTWAVEMCSGRVRRMCAAEGCGGHAQWMCAEYMCGGCVQRKGAAERHGGPARWTWAAEVRSGRVQRMCAEDGDSRGALQNGSDEKNGLASRLNLCAEDSLDVRKRRGGGENLGWEKERKKESADSRKGSTLANHIRHARALKQVHAFGKGEVGNVEVGGDERRRAMGERVGEMRCNDIGIGIQRHARWKDAGMGVVYGRSPLLCRGSSRGLKAARRSAVGALRLVENDSYRVLSEEDELLVRRRSSPPSAYPVHPRSGS</sequence>
<organism evidence="2 3">
    <name type="scientific">Mycena metata</name>
    <dbReference type="NCBI Taxonomy" id="1033252"/>
    <lineage>
        <taxon>Eukaryota</taxon>
        <taxon>Fungi</taxon>
        <taxon>Dikarya</taxon>
        <taxon>Basidiomycota</taxon>
        <taxon>Agaricomycotina</taxon>
        <taxon>Agaricomycetes</taxon>
        <taxon>Agaricomycetidae</taxon>
        <taxon>Agaricales</taxon>
        <taxon>Marasmiineae</taxon>
        <taxon>Mycenaceae</taxon>
        <taxon>Mycena</taxon>
    </lineage>
</organism>
<protein>
    <submittedName>
        <fullName evidence="2">Uncharacterized protein</fullName>
    </submittedName>
</protein>
<evidence type="ECO:0000256" key="1">
    <source>
        <dbReference type="SAM" id="MobiDB-lite"/>
    </source>
</evidence>
<accession>A0AAD7KCN9</accession>
<feature type="region of interest" description="Disordered" evidence="1">
    <location>
        <begin position="468"/>
        <end position="490"/>
    </location>
</feature>
<dbReference type="EMBL" id="JARKIB010000003">
    <property type="protein sequence ID" value="KAJ7782943.1"/>
    <property type="molecule type" value="Genomic_DNA"/>
</dbReference>
<reference evidence="2" key="1">
    <citation type="submission" date="2023-03" db="EMBL/GenBank/DDBJ databases">
        <title>Massive genome expansion in bonnet fungi (Mycena s.s.) driven by repeated elements and novel gene families across ecological guilds.</title>
        <authorList>
            <consortium name="Lawrence Berkeley National Laboratory"/>
            <person name="Harder C.B."/>
            <person name="Miyauchi S."/>
            <person name="Viragh M."/>
            <person name="Kuo A."/>
            <person name="Thoen E."/>
            <person name="Andreopoulos B."/>
            <person name="Lu D."/>
            <person name="Skrede I."/>
            <person name="Drula E."/>
            <person name="Henrissat B."/>
            <person name="Morin E."/>
            <person name="Kohler A."/>
            <person name="Barry K."/>
            <person name="LaButti K."/>
            <person name="Morin E."/>
            <person name="Salamov A."/>
            <person name="Lipzen A."/>
            <person name="Mereny Z."/>
            <person name="Hegedus B."/>
            <person name="Baldrian P."/>
            <person name="Stursova M."/>
            <person name="Weitz H."/>
            <person name="Taylor A."/>
            <person name="Grigoriev I.V."/>
            <person name="Nagy L.G."/>
            <person name="Martin F."/>
            <person name="Kauserud H."/>
        </authorList>
    </citation>
    <scope>NUCLEOTIDE SEQUENCE</scope>
    <source>
        <strain evidence="2">CBHHK182m</strain>
    </source>
</reference>
<evidence type="ECO:0000313" key="3">
    <source>
        <dbReference type="Proteomes" id="UP001215598"/>
    </source>
</evidence>
<dbReference type="AlphaFoldDB" id="A0AAD7KCN9"/>
<comment type="caution">
    <text evidence="2">The sequence shown here is derived from an EMBL/GenBank/DDBJ whole genome shotgun (WGS) entry which is preliminary data.</text>
</comment>
<keyword evidence="3" id="KW-1185">Reference proteome</keyword>
<feature type="compositionally biased region" description="Basic and acidic residues" evidence="1">
    <location>
        <begin position="344"/>
        <end position="358"/>
    </location>
</feature>
<feature type="region of interest" description="Disordered" evidence="1">
    <location>
        <begin position="337"/>
        <end position="362"/>
    </location>
</feature>
<evidence type="ECO:0000313" key="2">
    <source>
        <dbReference type="EMBL" id="KAJ7782943.1"/>
    </source>
</evidence>